<organism evidence="1 2">
    <name type="scientific">Lacrimispora amygdalina</name>
    <dbReference type="NCBI Taxonomy" id="253257"/>
    <lineage>
        <taxon>Bacteria</taxon>
        <taxon>Bacillati</taxon>
        <taxon>Bacillota</taxon>
        <taxon>Clostridia</taxon>
        <taxon>Lachnospirales</taxon>
        <taxon>Lachnospiraceae</taxon>
        <taxon>Lacrimispora</taxon>
    </lineage>
</organism>
<dbReference type="RefSeq" id="WP_346065536.1">
    <property type="nucleotide sequence ID" value="NZ_BRPJ01000051.1"/>
</dbReference>
<evidence type="ECO:0000313" key="2">
    <source>
        <dbReference type="Proteomes" id="UP001419084"/>
    </source>
</evidence>
<accession>A0ABQ5M7R2</accession>
<keyword evidence="2" id="KW-1185">Reference proteome</keyword>
<comment type="caution">
    <text evidence="1">The sequence shown here is derived from an EMBL/GenBank/DDBJ whole genome shotgun (WGS) entry which is preliminary data.</text>
</comment>
<dbReference type="Proteomes" id="UP001419084">
    <property type="component" value="Unassembled WGS sequence"/>
</dbReference>
<evidence type="ECO:0000313" key="1">
    <source>
        <dbReference type="EMBL" id="GLB30973.1"/>
    </source>
</evidence>
<reference evidence="1 2" key="1">
    <citation type="journal article" date="2024" name="Int. J. Syst. Evol. Microbiol.">
        <title>Lacrimispora brassicae sp. nov. isolated from fermented cabbage, and proposal of Clostridium indicum Gundawar et al. 2019 and Clostridium methoxybenzovorans Mechichi et al. 1999 as heterotypic synonyms of Lacrimispora amygdalina (Parshina et al. 2003) Haas and Blanchard 2020 and Lacrimispora indolis (McClung and McCoy 1957) Haas and Blanchard 2020, respectively.</title>
        <authorList>
            <person name="Kobayashi H."/>
            <person name="Tanizawa Y."/>
            <person name="Sakamoto M."/>
            <person name="Ohkuma M."/>
            <person name="Tohno M."/>
        </authorList>
    </citation>
    <scope>NUCLEOTIDE SEQUENCE [LARGE SCALE GENOMIC DNA]</scope>
    <source>
        <strain evidence="1 2">DSM 12857</strain>
    </source>
</reference>
<protein>
    <submittedName>
        <fullName evidence="1">Uncharacterized protein</fullName>
    </submittedName>
</protein>
<gene>
    <name evidence="1" type="ORF">LAD12857_28960</name>
</gene>
<name>A0ABQ5M7R2_9FIRM</name>
<sequence length="88" mass="9717">MTKEAMLNLIEKHNDTVNFISTLDFKVPAEVVFRLMPLACKMSSLGLALTHEAREIGIDTKCCMQSGKISIYSEEAETPGAATPRESR</sequence>
<dbReference type="EMBL" id="BRPJ01000051">
    <property type="protein sequence ID" value="GLB30973.1"/>
    <property type="molecule type" value="Genomic_DNA"/>
</dbReference>
<proteinExistence type="predicted"/>